<dbReference type="PANTHER" id="PTHR46124">
    <property type="entry name" value="D-AMINOACYL-TRNA DEACYLASE"/>
    <property type="match status" value="1"/>
</dbReference>
<dbReference type="GO" id="GO:0005829">
    <property type="term" value="C:cytosol"/>
    <property type="evidence" value="ECO:0007669"/>
    <property type="project" value="TreeGrafter"/>
</dbReference>
<keyword evidence="3" id="KW-0378">Hydrolase</keyword>
<dbReference type="PROSITE" id="PS01091">
    <property type="entry name" value="TATD_3"/>
    <property type="match status" value="1"/>
</dbReference>
<keyword evidence="2 4" id="KW-0479">Metal-binding</keyword>
<sequence length="261" mass="28255">MPPPLIDTHAHLDDARFAADLPDVLARASAAGVGRIVTIGVDAATSRAAVELAGRFPRQLAAAVGIQPNHVAEAGPGDWDEIVRAVADPHVVAVGETGLDRYWDRAPFPLQEEYFARHLELARRVGKPVVIHCREADADVVRMLKAEFDRWGPVRGIMHSFCGDADTARACLDMGLYLSFAGMLTYKSSDALRAVARTVPLDRLLVETDSPYLAPVPVRGKRNEPAFVAHTAAYLAAIRDVGPDVVADQTTQNARTLFGFK</sequence>
<comment type="caution">
    <text evidence="5">The sequence shown here is derived from an EMBL/GenBank/DDBJ whole genome shotgun (WGS) entry which is preliminary data.</text>
</comment>
<evidence type="ECO:0000256" key="1">
    <source>
        <dbReference type="ARBA" id="ARBA00009275"/>
    </source>
</evidence>
<dbReference type="GO" id="GO:0004536">
    <property type="term" value="F:DNA nuclease activity"/>
    <property type="evidence" value="ECO:0007669"/>
    <property type="project" value="InterPro"/>
</dbReference>
<proteinExistence type="inferred from homology"/>
<name>A0A225D3J1_9BACT</name>
<dbReference type="NCBIfam" id="TIGR00010">
    <property type="entry name" value="YchF/TatD family DNA exonuclease"/>
    <property type="match status" value="1"/>
</dbReference>
<dbReference type="PROSITE" id="PS01137">
    <property type="entry name" value="TATD_1"/>
    <property type="match status" value="1"/>
</dbReference>
<dbReference type="OrthoDB" id="9810005at2"/>
<dbReference type="AlphaFoldDB" id="A0A225D3J1"/>
<feature type="binding site" evidence="4">
    <location>
        <position position="9"/>
    </location>
    <ligand>
        <name>a divalent metal cation</name>
        <dbReference type="ChEBI" id="CHEBI:60240"/>
        <label>1</label>
    </ligand>
</feature>
<evidence type="ECO:0000256" key="4">
    <source>
        <dbReference type="PIRSR" id="PIRSR005902-1"/>
    </source>
</evidence>
<dbReference type="CDD" id="cd01310">
    <property type="entry name" value="TatD_DNAse"/>
    <property type="match status" value="1"/>
</dbReference>
<dbReference type="Proteomes" id="UP000214646">
    <property type="component" value="Unassembled WGS sequence"/>
</dbReference>
<dbReference type="RefSeq" id="WP_088259213.1">
    <property type="nucleotide sequence ID" value="NZ_NIDE01000017.1"/>
</dbReference>
<organism evidence="5 6">
    <name type="scientific">Fimbriiglobus ruber</name>
    <dbReference type="NCBI Taxonomy" id="1908690"/>
    <lineage>
        <taxon>Bacteria</taxon>
        <taxon>Pseudomonadati</taxon>
        <taxon>Planctomycetota</taxon>
        <taxon>Planctomycetia</taxon>
        <taxon>Gemmatales</taxon>
        <taxon>Gemmataceae</taxon>
        <taxon>Fimbriiglobus</taxon>
    </lineage>
</organism>
<evidence type="ECO:0000313" key="5">
    <source>
        <dbReference type="EMBL" id="OWK36160.1"/>
    </source>
</evidence>
<feature type="binding site" evidence="4">
    <location>
        <position position="159"/>
    </location>
    <ligand>
        <name>a divalent metal cation</name>
        <dbReference type="ChEBI" id="CHEBI:60240"/>
        <label>2</label>
    </ligand>
</feature>
<gene>
    <name evidence="5" type="ORF">FRUB_08723</name>
</gene>
<dbReference type="GO" id="GO:0016788">
    <property type="term" value="F:hydrolase activity, acting on ester bonds"/>
    <property type="evidence" value="ECO:0007669"/>
    <property type="project" value="InterPro"/>
</dbReference>
<evidence type="ECO:0000256" key="2">
    <source>
        <dbReference type="ARBA" id="ARBA00022723"/>
    </source>
</evidence>
<dbReference type="PIRSF" id="PIRSF005902">
    <property type="entry name" value="DNase_TatD"/>
    <property type="match status" value="1"/>
</dbReference>
<evidence type="ECO:0000256" key="3">
    <source>
        <dbReference type="ARBA" id="ARBA00022801"/>
    </source>
</evidence>
<evidence type="ECO:0000313" key="6">
    <source>
        <dbReference type="Proteomes" id="UP000214646"/>
    </source>
</evidence>
<dbReference type="InterPro" id="IPR032466">
    <property type="entry name" value="Metal_Hydrolase"/>
</dbReference>
<protein>
    <submittedName>
        <fullName evidence="5">Putative deoxyribonuclease YcfH</fullName>
    </submittedName>
</protein>
<dbReference type="Pfam" id="PF01026">
    <property type="entry name" value="TatD_DNase"/>
    <property type="match status" value="1"/>
</dbReference>
<feature type="binding site" evidence="4">
    <location>
        <position position="209"/>
    </location>
    <ligand>
        <name>a divalent metal cation</name>
        <dbReference type="ChEBI" id="CHEBI:60240"/>
        <label>1</label>
    </ligand>
</feature>
<comment type="similarity">
    <text evidence="1">Belongs to the metallo-dependent hydrolases superfamily. TatD-type hydrolase family.</text>
</comment>
<dbReference type="SUPFAM" id="SSF51556">
    <property type="entry name" value="Metallo-dependent hydrolases"/>
    <property type="match status" value="1"/>
</dbReference>
<dbReference type="FunFam" id="3.20.20.140:FF:000005">
    <property type="entry name" value="TatD family hydrolase"/>
    <property type="match status" value="1"/>
</dbReference>
<keyword evidence="6" id="KW-1185">Reference proteome</keyword>
<accession>A0A225D3J1</accession>
<dbReference type="InterPro" id="IPR018228">
    <property type="entry name" value="DNase_TatD-rel_CS"/>
</dbReference>
<dbReference type="InterPro" id="IPR015991">
    <property type="entry name" value="TatD/YcfH-like"/>
</dbReference>
<dbReference type="Gene3D" id="3.20.20.140">
    <property type="entry name" value="Metal-dependent hydrolases"/>
    <property type="match status" value="1"/>
</dbReference>
<feature type="binding site" evidence="4">
    <location>
        <position position="96"/>
    </location>
    <ligand>
        <name>a divalent metal cation</name>
        <dbReference type="ChEBI" id="CHEBI:60240"/>
        <label>1</label>
    </ligand>
</feature>
<dbReference type="GO" id="GO:0046872">
    <property type="term" value="F:metal ion binding"/>
    <property type="evidence" value="ECO:0007669"/>
    <property type="project" value="UniProtKB-KW"/>
</dbReference>
<dbReference type="PANTHER" id="PTHR46124:SF2">
    <property type="entry name" value="D-AMINOACYL-TRNA DEACYLASE"/>
    <property type="match status" value="1"/>
</dbReference>
<reference evidence="6" key="1">
    <citation type="submission" date="2017-06" db="EMBL/GenBank/DDBJ databases">
        <title>Genome analysis of Fimbriiglobus ruber SP5, the first member of the order Planctomycetales with confirmed chitinolytic capability.</title>
        <authorList>
            <person name="Ravin N.V."/>
            <person name="Rakitin A.L."/>
            <person name="Ivanova A.A."/>
            <person name="Beletsky A.V."/>
            <person name="Kulichevskaya I.S."/>
            <person name="Mardanov A.V."/>
            <person name="Dedysh S.N."/>
        </authorList>
    </citation>
    <scope>NUCLEOTIDE SEQUENCE [LARGE SCALE GENOMIC DNA]</scope>
    <source>
        <strain evidence="6">SP5</strain>
    </source>
</reference>
<dbReference type="InterPro" id="IPR001130">
    <property type="entry name" value="TatD-like"/>
</dbReference>
<feature type="binding site" evidence="4">
    <location>
        <position position="11"/>
    </location>
    <ligand>
        <name>a divalent metal cation</name>
        <dbReference type="ChEBI" id="CHEBI:60240"/>
        <label>1</label>
    </ligand>
</feature>
<dbReference type="EMBL" id="NIDE01000017">
    <property type="protein sequence ID" value="OWK36160.1"/>
    <property type="molecule type" value="Genomic_DNA"/>
</dbReference>
<feature type="binding site" evidence="4">
    <location>
        <position position="132"/>
    </location>
    <ligand>
        <name>a divalent metal cation</name>
        <dbReference type="ChEBI" id="CHEBI:60240"/>
        <label>2</label>
    </ligand>
</feature>